<dbReference type="InterPro" id="IPR017039">
    <property type="entry name" value="Virul_fac_BrkB"/>
</dbReference>
<evidence type="ECO:0000313" key="8">
    <source>
        <dbReference type="EMBL" id="KJL41172.1"/>
    </source>
</evidence>
<keyword evidence="2" id="KW-1003">Cell membrane</keyword>
<feature type="transmembrane region" description="Helical" evidence="7">
    <location>
        <begin position="202"/>
        <end position="230"/>
    </location>
</feature>
<dbReference type="GO" id="GO:0005886">
    <property type="term" value="C:plasma membrane"/>
    <property type="evidence" value="ECO:0007669"/>
    <property type="project" value="UniProtKB-SubCell"/>
</dbReference>
<dbReference type="PANTHER" id="PTHR30213:SF1">
    <property type="entry name" value="INNER MEMBRANE PROTEIN YHJD"/>
    <property type="match status" value="1"/>
</dbReference>
<proteinExistence type="predicted"/>
<evidence type="ECO:0000256" key="7">
    <source>
        <dbReference type="SAM" id="Phobius"/>
    </source>
</evidence>
<reference evidence="8 9" key="1">
    <citation type="submission" date="2015-02" db="EMBL/GenBank/DDBJ databases">
        <title>Draft genome sequences of ten Microbacterium spp. with emphasis on heavy metal contaminated environments.</title>
        <authorList>
            <person name="Corretto E."/>
        </authorList>
    </citation>
    <scope>NUCLEOTIDE SEQUENCE [LARGE SCALE GENOMIC DNA]</scope>
    <source>
        <strain evidence="8 9">DSM 8608</strain>
    </source>
</reference>
<evidence type="ECO:0000256" key="4">
    <source>
        <dbReference type="ARBA" id="ARBA00022989"/>
    </source>
</evidence>
<feature type="transmembrane region" description="Helical" evidence="7">
    <location>
        <begin position="282"/>
        <end position="303"/>
    </location>
</feature>
<evidence type="ECO:0000256" key="6">
    <source>
        <dbReference type="SAM" id="MobiDB-lite"/>
    </source>
</evidence>
<dbReference type="Proteomes" id="UP000034098">
    <property type="component" value="Unassembled WGS sequence"/>
</dbReference>
<keyword evidence="5 7" id="KW-0472">Membrane</keyword>
<evidence type="ECO:0000256" key="5">
    <source>
        <dbReference type="ARBA" id="ARBA00023136"/>
    </source>
</evidence>
<organism evidence="8 9">
    <name type="scientific">Microbacterium trichothecenolyticum</name>
    <name type="common">Aureobacterium trichothecenolyticum</name>
    <dbReference type="NCBI Taxonomy" id="69370"/>
    <lineage>
        <taxon>Bacteria</taxon>
        <taxon>Bacillati</taxon>
        <taxon>Actinomycetota</taxon>
        <taxon>Actinomycetes</taxon>
        <taxon>Micrococcales</taxon>
        <taxon>Microbacteriaceae</taxon>
        <taxon>Microbacterium</taxon>
    </lineage>
</organism>
<evidence type="ECO:0000313" key="9">
    <source>
        <dbReference type="Proteomes" id="UP000034098"/>
    </source>
</evidence>
<feature type="transmembrane region" description="Helical" evidence="7">
    <location>
        <begin position="80"/>
        <end position="110"/>
    </location>
</feature>
<dbReference type="AlphaFoldDB" id="A0A0M2H407"/>
<feature type="region of interest" description="Disordered" evidence="6">
    <location>
        <begin position="1"/>
        <end position="21"/>
    </location>
</feature>
<dbReference type="EMBL" id="JYJA01000038">
    <property type="protein sequence ID" value="KJL41172.1"/>
    <property type="molecule type" value="Genomic_DNA"/>
</dbReference>
<gene>
    <name evidence="8" type="primary">yhjD</name>
    <name evidence="8" type="ORF">RS82_03089</name>
</gene>
<keyword evidence="9" id="KW-1185">Reference proteome</keyword>
<comment type="subcellular location">
    <subcellularLocation>
        <location evidence="1">Cell membrane</location>
        <topology evidence="1">Multi-pass membrane protein</topology>
    </subcellularLocation>
</comment>
<feature type="transmembrane region" description="Helical" evidence="7">
    <location>
        <begin position="309"/>
        <end position="339"/>
    </location>
</feature>
<evidence type="ECO:0000256" key="2">
    <source>
        <dbReference type="ARBA" id="ARBA00022475"/>
    </source>
</evidence>
<accession>A0A0M2H407</accession>
<feature type="region of interest" description="Disordered" evidence="6">
    <location>
        <begin position="400"/>
        <end position="486"/>
    </location>
</feature>
<feature type="compositionally biased region" description="Low complexity" evidence="6">
    <location>
        <begin position="430"/>
        <end position="455"/>
    </location>
</feature>
<comment type="caution">
    <text evidence="8">The sequence shown here is derived from an EMBL/GenBank/DDBJ whole genome shotgun (WGS) entry which is preliminary data.</text>
</comment>
<name>A0A0M2H407_MICTR</name>
<keyword evidence="4 7" id="KW-1133">Transmembrane helix</keyword>
<feature type="transmembrane region" description="Helical" evidence="7">
    <location>
        <begin position="154"/>
        <end position="174"/>
    </location>
</feature>
<dbReference type="PATRIC" id="fig|69370.6.peg.3143"/>
<evidence type="ECO:0000256" key="3">
    <source>
        <dbReference type="ARBA" id="ARBA00022692"/>
    </source>
</evidence>
<feature type="transmembrane region" description="Helical" evidence="7">
    <location>
        <begin position="250"/>
        <end position="270"/>
    </location>
</feature>
<dbReference type="PANTHER" id="PTHR30213">
    <property type="entry name" value="INNER MEMBRANE PROTEIN YHJD"/>
    <property type="match status" value="1"/>
</dbReference>
<sequence>MRHPSVANLNTVTHTPPPDARAAADAAQREEESLRERWEATEHSLRQRFDTPISRATRLTQATMAWFPVRVWRHFLIENGFLLAAGVSYVALFACFAAIYLVFAIAGIWLGGSPDAVNALIELINVYIPGLIAPSGGLFTNEQVQEIASQNSGVLGWTGIIALGALIWTAIDWVTYSRRAVRELFAIPPDRRSYFLLKARDFLAALIFGAALILGAALSTVGTLAMNWIFSLIGWKDTSALTTISVSIGSLLIGFAVTSTALVGFFRFLTGTKLPWRRIWPGAMLGGLGISVLQLGAGLLLSYTPSNPLLATFAIFIGMLLWFRLLGIVMLVAAAWIAVAAKDRDVVLLPQTDAERVAAEHAALLLAARVRLRTAQDARDQAPWYRVWIADRAVRDAEEELSQVEAATPGRPHASAVTARPDANASGPTSAPKAGPSKPAASQAAMPRAAGPTAAEDQGPETKAAAPRRKRSRSSRATARNGDGTG</sequence>
<keyword evidence="3 7" id="KW-0812">Transmembrane</keyword>
<evidence type="ECO:0000256" key="1">
    <source>
        <dbReference type="ARBA" id="ARBA00004651"/>
    </source>
</evidence>
<dbReference type="Pfam" id="PF03631">
    <property type="entry name" value="Virul_fac_BrkB"/>
    <property type="match status" value="1"/>
</dbReference>
<protein>
    <submittedName>
        <fullName evidence="8">Inner membrane protein YhjD</fullName>
    </submittedName>
</protein>